<keyword evidence="2" id="KW-1185">Reference proteome</keyword>
<reference evidence="1" key="1">
    <citation type="journal article" date="2014" name="Int. J. Syst. Evol. Microbiol.">
        <title>Complete genome sequence of Corynebacterium casei LMG S-19264T (=DSM 44701T), isolated from a smear-ripened cheese.</title>
        <authorList>
            <consortium name="US DOE Joint Genome Institute (JGI-PGF)"/>
            <person name="Walter F."/>
            <person name="Albersmeier A."/>
            <person name="Kalinowski J."/>
            <person name="Ruckert C."/>
        </authorList>
    </citation>
    <scope>NUCLEOTIDE SEQUENCE</scope>
    <source>
        <strain evidence="1">KCTC 42731</strain>
    </source>
</reference>
<gene>
    <name evidence="1" type="ORF">GCM10017161_41850</name>
</gene>
<organism evidence="1 2">
    <name type="scientific">Thalassotalea marina</name>
    <dbReference type="NCBI Taxonomy" id="1673741"/>
    <lineage>
        <taxon>Bacteria</taxon>
        <taxon>Pseudomonadati</taxon>
        <taxon>Pseudomonadota</taxon>
        <taxon>Gammaproteobacteria</taxon>
        <taxon>Alteromonadales</taxon>
        <taxon>Colwelliaceae</taxon>
        <taxon>Thalassotalea</taxon>
    </lineage>
</organism>
<name>A0A919EPV0_9GAMM</name>
<proteinExistence type="predicted"/>
<sequence>MGMPSFLAIGHMAIIQPSLLLSTTTGLNLIDGSYIFSIDAKQPVASVKLNISINKGRKV</sequence>
<dbReference type="Proteomes" id="UP000623842">
    <property type="component" value="Unassembled WGS sequence"/>
</dbReference>
<protein>
    <submittedName>
        <fullName evidence="1">Uncharacterized protein</fullName>
    </submittedName>
</protein>
<reference evidence="1" key="2">
    <citation type="submission" date="2020-09" db="EMBL/GenBank/DDBJ databases">
        <authorList>
            <person name="Sun Q."/>
            <person name="Kim S."/>
        </authorList>
    </citation>
    <scope>NUCLEOTIDE SEQUENCE</scope>
    <source>
        <strain evidence="1">KCTC 42731</strain>
    </source>
</reference>
<comment type="caution">
    <text evidence="1">The sequence shown here is derived from an EMBL/GenBank/DDBJ whole genome shotgun (WGS) entry which is preliminary data.</text>
</comment>
<evidence type="ECO:0000313" key="2">
    <source>
        <dbReference type="Proteomes" id="UP000623842"/>
    </source>
</evidence>
<dbReference type="AlphaFoldDB" id="A0A919EPV0"/>
<evidence type="ECO:0000313" key="1">
    <source>
        <dbReference type="EMBL" id="GHG07763.1"/>
    </source>
</evidence>
<accession>A0A919EPV0</accession>
<dbReference type="EMBL" id="BNCK01000016">
    <property type="protein sequence ID" value="GHG07763.1"/>
    <property type="molecule type" value="Genomic_DNA"/>
</dbReference>